<dbReference type="AlphaFoldDB" id="A0A7W7YGY5"/>
<sequence length="194" mass="21294">MTESITGFPLPAKTDRLSLQPVLERIAQTTVKHLRQGGYVSEAEAAPWIPAYLTALNSAHPPADFLTYVADVQAQKHSLTQEGEVIRMQKLLRNCLNDRVHYWSFGPLPGRATALYDHCSGLRPVCAALGCPATLAGETSIVHIGSINPVSALVASFWISHELNRETDGDAPFVFSFLMDLPAWQILMQNHFAA</sequence>
<keyword evidence="2" id="KW-1185">Reference proteome</keyword>
<reference evidence="1 2" key="1">
    <citation type="submission" date="2020-08" db="EMBL/GenBank/DDBJ databases">
        <title>Genomic Encyclopedia of Type Strains, Phase IV (KMG-IV): sequencing the most valuable type-strain genomes for metagenomic binning, comparative biology and taxonomic classification.</title>
        <authorList>
            <person name="Goeker M."/>
        </authorList>
    </citation>
    <scope>NUCLEOTIDE SEQUENCE [LARGE SCALE GENOMIC DNA]</scope>
    <source>
        <strain evidence="1 2">DSM 12251</strain>
    </source>
</reference>
<evidence type="ECO:0000313" key="2">
    <source>
        <dbReference type="Proteomes" id="UP000534294"/>
    </source>
</evidence>
<protein>
    <submittedName>
        <fullName evidence="1">Uncharacterized protein</fullName>
    </submittedName>
</protein>
<name>A0A7W7YGY5_9BACT</name>
<accession>A0A7W7YGY5</accession>
<dbReference type="RefSeq" id="WP_184204448.1">
    <property type="nucleotide sequence ID" value="NZ_JACHIF010000001.1"/>
</dbReference>
<comment type="caution">
    <text evidence="1">The sequence shown here is derived from an EMBL/GenBank/DDBJ whole genome shotgun (WGS) entry which is preliminary data.</text>
</comment>
<gene>
    <name evidence="1" type="ORF">HNQ64_000235</name>
</gene>
<dbReference type="Proteomes" id="UP000534294">
    <property type="component" value="Unassembled WGS sequence"/>
</dbReference>
<evidence type="ECO:0000313" key="1">
    <source>
        <dbReference type="EMBL" id="MBB5036001.1"/>
    </source>
</evidence>
<proteinExistence type="predicted"/>
<dbReference type="EMBL" id="JACHIF010000001">
    <property type="protein sequence ID" value="MBB5036001.1"/>
    <property type="molecule type" value="Genomic_DNA"/>
</dbReference>
<organism evidence="1 2">
    <name type="scientific">Prosthecobacter dejongeii</name>
    <dbReference type="NCBI Taxonomy" id="48465"/>
    <lineage>
        <taxon>Bacteria</taxon>
        <taxon>Pseudomonadati</taxon>
        <taxon>Verrucomicrobiota</taxon>
        <taxon>Verrucomicrobiia</taxon>
        <taxon>Verrucomicrobiales</taxon>
        <taxon>Verrucomicrobiaceae</taxon>
        <taxon>Prosthecobacter</taxon>
    </lineage>
</organism>